<sequence length="28" mass="3290">MLPHIKLWHLSNKKCQVIPCTTIHSLTF</sequence>
<dbReference type="AlphaFoldDB" id="A0A0E9W3W4"/>
<protein>
    <submittedName>
        <fullName evidence="1">Uncharacterized protein</fullName>
    </submittedName>
</protein>
<evidence type="ECO:0000313" key="1">
    <source>
        <dbReference type="EMBL" id="JAH84240.1"/>
    </source>
</evidence>
<organism evidence="1">
    <name type="scientific">Anguilla anguilla</name>
    <name type="common">European freshwater eel</name>
    <name type="synonym">Muraena anguilla</name>
    <dbReference type="NCBI Taxonomy" id="7936"/>
    <lineage>
        <taxon>Eukaryota</taxon>
        <taxon>Metazoa</taxon>
        <taxon>Chordata</taxon>
        <taxon>Craniata</taxon>
        <taxon>Vertebrata</taxon>
        <taxon>Euteleostomi</taxon>
        <taxon>Actinopterygii</taxon>
        <taxon>Neopterygii</taxon>
        <taxon>Teleostei</taxon>
        <taxon>Anguilliformes</taxon>
        <taxon>Anguillidae</taxon>
        <taxon>Anguilla</taxon>
    </lineage>
</organism>
<proteinExistence type="predicted"/>
<name>A0A0E9W3W4_ANGAN</name>
<reference evidence="1" key="2">
    <citation type="journal article" date="2015" name="Fish Shellfish Immunol.">
        <title>Early steps in the European eel (Anguilla anguilla)-Vibrio vulnificus interaction in the gills: Role of the RtxA13 toxin.</title>
        <authorList>
            <person name="Callol A."/>
            <person name="Pajuelo D."/>
            <person name="Ebbesson L."/>
            <person name="Teles M."/>
            <person name="MacKenzie S."/>
            <person name="Amaro C."/>
        </authorList>
    </citation>
    <scope>NUCLEOTIDE SEQUENCE</scope>
</reference>
<reference evidence="1" key="1">
    <citation type="submission" date="2014-11" db="EMBL/GenBank/DDBJ databases">
        <authorList>
            <person name="Amaro Gonzalez C."/>
        </authorList>
    </citation>
    <scope>NUCLEOTIDE SEQUENCE</scope>
</reference>
<dbReference type="EMBL" id="GBXM01024337">
    <property type="protein sequence ID" value="JAH84240.1"/>
    <property type="molecule type" value="Transcribed_RNA"/>
</dbReference>
<accession>A0A0E9W3W4</accession>